<name>A0A6P8GNX7_CLUHA</name>
<reference evidence="4" key="1">
    <citation type="submission" date="2025-08" db="UniProtKB">
        <authorList>
            <consortium name="RefSeq"/>
        </authorList>
    </citation>
    <scope>IDENTIFICATION</scope>
</reference>
<dbReference type="OrthoDB" id="2337140at2759"/>
<dbReference type="InterPro" id="IPR001660">
    <property type="entry name" value="SAM"/>
</dbReference>
<dbReference type="InterPro" id="IPR013761">
    <property type="entry name" value="SAM/pointed_sf"/>
</dbReference>
<gene>
    <name evidence="4" type="primary">LOC116223686</name>
</gene>
<keyword evidence="3" id="KW-1185">Reference proteome</keyword>
<dbReference type="PROSITE" id="PS50105">
    <property type="entry name" value="SAM_DOMAIN"/>
    <property type="match status" value="1"/>
</dbReference>
<organism evidence="3 4">
    <name type="scientific">Clupea harengus</name>
    <name type="common">Atlantic herring</name>
    <dbReference type="NCBI Taxonomy" id="7950"/>
    <lineage>
        <taxon>Eukaryota</taxon>
        <taxon>Metazoa</taxon>
        <taxon>Chordata</taxon>
        <taxon>Craniata</taxon>
        <taxon>Vertebrata</taxon>
        <taxon>Euteleostomi</taxon>
        <taxon>Actinopterygii</taxon>
        <taxon>Neopterygii</taxon>
        <taxon>Teleostei</taxon>
        <taxon>Clupei</taxon>
        <taxon>Clupeiformes</taxon>
        <taxon>Clupeoidei</taxon>
        <taxon>Clupeidae</taxon>
        <taxon>Clupea</taxon>
    </lineage>
</organism>
<dbReference type="Pfam" id="PF00536">
    <property type="entry name" value="SAM_1"/>
    <property type="match status" value="1"/>
</dbReference>
<protein>
    <submittedName>
        <fullName evidence="4">Sterile alpha motif domain-containing protein 9-like</fullName>
    </submittedName>
</protein>
<dbReference type="PANTHER" id="PTHR16155:SF3">
    <property type="entry name" value="STERILE ALPHA MOTIF DOMAIN-CONTAINING PROTEIN 9-LIKE"/>
    <property type="match status" value="1"/>
</dbReference>
<dbReference type="FunFam" id="1.10.150.50:FF:000126">
    <property type="entry name" value="Zmp:0000000735"/>
    <property type="match status" value="1"/>
</dbReference>
<dbReference type="PANTHER" id="PTHR16155">
    <property type="entry name" value="DED DOMAIN-CONTAINING PROTEIN"/>
    <property type="match status" value="1"/>
</dbReference>
<dbReference type="KEGG" id="char:116223686"/>
<accession>A0A6P8GNX7</accession>
<dbReference type="RefSeq" id="XP_031437087.1">
    <property type="nucleotide sequence ID" value="XM_031581227.2"/>
</dbReference>
<dbReference type="Gene3D" id="1.25.40.10">
    <property type="entry name" value="Tetratricopeptide repeat domain"/>
    <property type="match status" value="1"/>
</dbReference>
<sequence>MEDIEKLPIEKWTEGQVSSWLRSIGIKETYVSKLYEEEVDGQVLLEITEDDLKSKVGMKLGPALLIINKRNQLIESVKTKQKVQGKQQQPTTKERSGGPEDAGEPQIEKEPESQKDVEKPIQQRPFVANETSGSQEVAEDKQIPEEETKGPSVVMPYMKRDCKPRPFGKEGINFTYISSNVLHPETGVSDLISPCHEYKSFATAAKLDRSRLQAKFAKEVLKFGTGCMNIRSNGTIHFGVMDSREDTGYIHGEIIGIPVPEKDMYVDALDYIEKCHSSSDAEHVRLCIRPPKFIEVTDLLTEEKRYVVEVDIVPLISVVKNRVYSVRLPNFNAKSNKVEKEKEVIYCRVGASTKPVDDQNEFYQRVTARDAQREAAENRQYAIMPDTYQDMGRKLTMLITGGKKYIEKGKWFILVTNRFHSEDLSNIDFLLNMKIFCVFDFDPDSNVSGFCQEYLRHHAANLHFMHDYMIPSGMTIGEFQSRLHLFEQTSWIFCNGRNDFRGKEPSDDKTWFKTKKTHLKECVSLICKQILPKGTFTLIFLLTSPVEGPLLHTYSEFFSDMEGHEDIMCLSESEDNFEKWQSFAGGSFCDESTVNRSSVVGMKMSHVNATLQRIQSVASRTTKHLPTYVKGECLLETREEERMYSLEIVYMDHCDETRDKFIEAEKENIEQHFYHGGKVSWMNFWLAEKRHVGEVIQRDAYDEISNLLSDCLKPSADQLPTHSLNIFHHPGSGGSTVARQILWNNRKKLRCAVVKPSYSAVIVSEHAYLLRTYEEKDIQKCLPVLLLVEDCYGDFLFDLKNELEVAVNRQKIVQGTLCFVVLSCRRSYNPEKMCKESPLHNVLVTHKLSDEEKRQFAGKRKMLEKQYKPEFILTFVLMSEGFDHQKISDYVEQFVKHLLQGIDHDHVVTRLIRYVALLNTYVPNSFLSQSHCEARLTLSIQLQFQLLQGEVKEEFRQHAFEEALTEQARLVFIHLRDERTHIKSIRIIHPLVAKEILQQLLHNQKRESGLALEILGDNVLFEHRFGREDYGKFLRALFMRRDRISKGDESDSFFSPLIEHVRDTESPEQAIDLLKEAYKRFDKDPLFAQHLARLNYSREKFEEAEHWAEIAAKKLPNNPFVLHTKGQVYRKWFYAKVAGLKKENKTAERIADAVRTAVKSMDCFQDCQRAAIEDADSMSNSGIFAAVEVGCRLLQLFSNSSVFSNKKECVKYLLTDHIPDNVKQPWEQFHSKLKGLHNIIQKALEWISEDLSYFQTDPSTDDEEAEDHIKHPKKWLVIKTVEYGKYFSVSLDEAHPEASLNIPSPAMTRMKIYQLGGGNMTNIFSILTDSEGKDKVKVLEDLVCLYKLLKGKLDQMDLVSYISSHIALSCLSTQSKALAPLKELQDLSQKFPKDKRKCKSNALFLLTLLFWPEEHDSEEDKEKKYEHVLSVVKFLTTCYHDKMKDIPPRKRRIYTHFFLGNGNGLGKIIHKSKVETTTKSLPVSEKRMRWYHGDVWKMPEPAKLLKCVSGRTENGRVYLEGPQKLEFIVPAQNVASVPYSNENVTFYLGFTMRGPMAYNVTIKGK</sequence>
<dbReference type="SUPFAM" id="SSF47769">
    <property type="entry name" value="SAM/Pointed domain"/>
    <property type="match status" value="1"/>
</dbReference>
<evidence type="ECO:0000256" key="1">
    <source>
        <dbReference type="SAM" id="MobiDB-lite"/>
    </source>
</evidence>
<dbReference type="SUPFAM" id="SSF48452">
    <property type="entry name" value="TPR-like"/>
    <property type="match status" value="1"/>
</dbReference>
<dbReference type="Gene3D" id="1.10.150.50">
    <property type="entry name" value="Transcription Factor, Ets-1"/>
    <property type="match status" value="1"/>
</dbReference>
<dbReference type="Proteomes" id="UP000515152">
    <property type="component" value="Chromosome 15"/>
</dbReference>
<dbReference type="InterPro" id="IPR011990">
    <property type="entry name" value="TPR-like_helical_dom_sf"/>
</dbReference>
<evidence type="ECO:0000313" key="4">
    <source>
        <dbReference type="RefSeq" id="XP_031437087.1"/>
    </source>
</evidence>
<feature type="compositionally biased region" description="Basic and acidic residues" evidence="1">
    <location>
        <begin position="138"/>
        <end position="149"/>
    </location>
</feature>
<dbReference type="GO" id="GO:0005737">
    <property type="term" value="C:cytoplasm"/>
    <property type="evidence" value="ECO:0007669"/>
    <property type="project" value="TreeGrafter"/>
</dbReference>
<feature type="compositionally biased region" description="Basic and acidic residues" evidence="1">
    <location>
        <begin position="106"/>
        <end position="121"/>
    </location>
</feature>
<dbReference type="SMART" id="SM00454">
    <property type="entry name" value="SAM"/>
    <property type="match status" value="1"/>
</dbReference>
<evidence type="ECO:0000313" key="3">
    <source>
        <dbReference type="Proteomes" id="UP000515152"/>
    </source>
</evidence>
<feature type="domain" description="SAM" evidence="2">
    <location>
        <begin position="12"/>
        <end position="58"/>
    </location>
</feature>
<proteinExistence type="predicted"/>
<feature type="compositionally biased region" description="Low complexity" evidence="1">
    <location>
        <begin position="82"/>
        <end position="91"/>
    </location>
</feature>
<evidence type="ECO:0000259" key="2">
    <source>
        <dbReference type="PROSITE" id="PS50105"/>
    </source>
</evidence>
<dbReference type="GeneID" id="116223686"/>
<feature type="region of interest" description="Disordered" evidence="1">
    <location>
        <begin position="78"/>
        <end position="151"/>
    </location>
</feature>